<reference evidence="1" key="1">
    <citation type="submission" date="2021-02" db="EMBL/GenBank/DDBJ databases">
        <authorList>
            <person name="Nowell W R."/>
        </authorList>
    </citation>
    <scope>NUCLEOTIDE SEQUENCE</scope>
</reference>
<evidence type="ECO:0000313" key="2">
    <source>
        <dbReference type="Proteomes" id="UP000663828"/>
    </source>
</evidence>
<accession>A0A816HFI8</accession>
<sequence>MVWLAEGLNIWKYVKPAFKPYAPAFKGLTVQNARLTDPQKIAEKLADYYETHFSKPQHDVANPMHQRSIDIFENLSYMPAIPLEQITYEELVREWRKLLPKKSIDSAGTSAFMLKKLPCEYLNLLTILFNKCADSGEFFAAGKIAKIICLSKDGMYPAENKLRPISLLPNVAKLFERVIHRRILSWCHDHNIAVDEQSGEYETYRRSM</sequence>
<dbReference type="Proteomes" id="UP000663828">
    <property type="component" value="Unassembled WGS sequence"/>
</dbReference>
<evidence type="ECO:0000313" key="1">
    <source>
        <dbReference type="EMBL" id="CAF1687071.1"/>
    </source>
</evidence>
<comment type="caution">
    <text evidence="1">The sequence shown here is derived from an EMBL/GenBank/DDBJ whole genome shotgun (WGS) entry which is preliminary data.</text>
</comment>
<keyword evidence="2" id="KW-1185">Reference proteome</keyword>
<protein>
    <submittedName>
        <fullName evidence="1">Uncharacterized protein</fullName>
    </submittedName>
</protein>
<dbReference type="PANTHER" id="PTHR19446">
    <property type="entry name" value="REVERSE TRANSCRIPTASES"/>
    <property type="match status" value="1"/>
</dbReference>
<proteinExistence type="predicted"/>
<dbReference type="EMBL" id="CAJNOR010017256">
    <property type="protein sequence ID" value="CAF1687071.1"/>
    <property type="molecule type" value="Genomic_DNA"/>
</dbReference>
<organism evidence="1 2">
    <name type="scientific">Adineta ricciae</name>
    <name type="common">Rotifer</name>
    <dbReference type="NCBI Taxonomy" id="249248"/>
    <lineage>
        <taxon>Eukaryota</taxon>
        <taxon>Metazoa</taxon>
        <taxon>Spiralia</taxon>
        <taxon>Gnathifera</taxon>
        <taxon>Rotifera</taxon>
        <taxon>Eurotatoria</taxon>
        <taxon>Bdelloidea</taxon>
        <taxon>Adinetida</taxon>
        <taxon>Adinetidae</taxon>
        <taxon>Adineta</taxon>
    </lineage>
</organism>
<gene>
    <name evidence="1" type="ORF">XAT740_LOCUS62230</name>
</gene>
<name>A0A816HFI8_ADIRI</name>
<dbReference type="AlphaFoldDB" id="A0A816HFI8"/>